<evidence type="ECO:0000313" key="1">
    <source>
        <dbReference type="EMBL" id="AZS52070.1"/>
    </source>
</evidence>
<dbReference type="NCBIfam" id="NF008009">
    <property type="entry name" value="PRK10738.1"/>
    <property type="match status" value="1"/>
</dbReference>
<dbReference type="PANTHER" id="PTHR34352">
    <property type="entry name" value="PROTEIN YHFA"/>
    <property type="match status" value="1"/>
</dbReference>
<dbReference type="AlphaFoldDB" id="A0A3Q9JNI2"/>
<protein>
    <submittedName>
        <fullName evidence="1">OsmC family protein</fullName>
    </submittedName>
</protein>
<dbReference type="Gene3D" id="3.30.300.20">
    <property type="match status" value="1"/>
</dbReference>
<gene>
    <name evidence="1" type="ORF">DM558_15390</name>
</gene>
<dbReference type="Pfam" id="PF02566">
    <property type="entry name" value="OsmC"/>
    <property type="match status" value="1"/>
</dbReference>
<dbReference type="Gene3D" id="2.20.25.10">
    <property type="match status" value="1"/>
</dbReference>
<dbReference type="InterPro" id="IPR036102">
    <property type="entry name" value="OsmC/Ohrsf"/>
</dbReference>
<dbReference type="RefSeq" id="WP_127164721.1">
    <property type="nucleotide sequence ID" value="NZ_CP029822.1"/>
</dbReference>
<evidence type="ECO:0000313" key="2">
    <source>
        <dbReference type="Proteomes" id="UP000273143"/>
    </source>
</evidence>
<dbReference type="KEGG" id="emo:DM558_15390"/>
<dbReference type="PANTHER" id="PTHR34352:SF1">
    <property type="entry name" value="PROTEIN YHFA"/>
    <property type="match status" value="1"/>
</dbReference>
<dbReference type="EMBL" id="CP029822">
    <property type="protein sequence ID" value="AZS52070.1"/>
    <property type="molecule type" value="Genomic_DNA"/>
</dbReference>
<accession>A0A3Q9JNI2</accession>
<organism evidence="1 2">
    <name type="scientific">Entomomonas moraniae</name>
    <dbReference type="NCBI Taxonomy" id="2213226"/>
    <lineage>
        <taxon>Bacteria</taxon>
        <taxon>Pseudomonadati</taxon>
        <taxon>Pseudomonadota</taxon>
        <taxon>Gammaproteobacteria</taxon>
        <taxon>Pseudomonadales</taxon>
        <taxon>Pseudomonadaceae</taxon>
        <taxon>Entomomonas</taxon>
    </lineage>
</organism>
<reference evidence="2" key="1">
    <citation type="submission" date="2018-06" db="EMBL/GenBank/DDBJ databases">
        <title>Complete genome of Pseudomonas insecticola strain QZS01.</title>
        <authorList>
            <person name="Wang J."/>
            <person name="Su Q."/>
        </authorList>
    </citation>
    <scope>NUCLEOTIDE SEQUENCE [LARGE SCALE GENOMIC DNA]</scope>
    <source>
        <strain evidence="2">QZS01</strain>
    </source>
</reference>
<proteinExistence type="predicted"/>
<dbReference type="InterPro" id="IPR015946">
    <property type="entry name" value="KH_dom-like_a/b"/>
</dbReference>
<keyword evidence="2" id="KW-1185">Reference proteome</keyword>
<dbReference type="Proteomes" id="UP000273143">
    <property type="component" value="Chromosome"/>
</dbReference>
<dbReference type="InterPro" id="IPR003718">
    <property type="entry name" value="OsmC/Ohr_fam"/>
</dbReference>
<dbReference type="SUPFAM" id="SSF82784">
    <property type="entry name" value="OsmC-like"/>
    <property type="match status" value="1"/>
</dbReference>
<name>A0A3Q9JNI2_9GAMM</name>
<sequence length="140" mass="15486">MKGRVRWTGERQFIAESGSGHTVVIDGPPDHGGRNIGIRPMEMLLLGLGGCSNFDVINILEKARQQVESCEVFLDAERAETEPKVFTKIHLHFVVKGRELKEAHIKRAIDLSAEKYCSAAAMLRAGGVEITHDYELIASN</sequence>